<dbReference type="InterPro" id="IPR027470">
    <property type="entry name" value="Cation_efflux_CTD"/>
</dbReference>
<reference evidence="12 13" key="1">
    <citation type="submission" date="2018-05" db="EMBL/GenBank/DDBJ databases">
        <title>Abyssibacter profundi OUC007T gen. nov., sp. nov, a marine bacterium isolated from seawater of the Mariana Trench.</title>
        <authorList>
            <person name="Zhou S."/>
        </authorList>
    </citation>
    <scope>NUCLEOTIDE SEQUENCE [LARGE SCALE GENOMIC DNA]</scope>
    <source>
        <strain evidence="12 13">OUC007</strain>
    </source>
</reference>
<dbReference type="InterPro" id="IPR050681">
    <property type="entry name" value="CDF/SLC30A"/>
</dbReference>
<evidence type="ECO:0000259" key="10">
    <source>
        <dbReference type="Pfam" id="PF01545"/>
    </source>
</evidence>
<accession>A0A363UND3</accession>
<evidence type="ECO:0000256" key="7">
    <source>
        <dbReference type="ARBA" id="ARBA00023065"/>
    </source>
</evidence>
<gene>
    <name evidence="12" type="ORF">DEH80_05770</name>
</gene>
<evidence type="ECO:0000256" key="2">
    <source>
        <dbReference type="ARBA" id="ARBA00008873"/>
    </source>
</evidence>
<comment type="caution">
    <text evidence="12">The sequence shown here is derived from an EMBL/GenBank/DDBJ whole genome shotgun (WGS) entry which is preliminary data.</text>
</comment>
<evidence type="ECO:0000256" key="6">
    <source>
        <dbReference type="ARBA" id="ARBA00022989"/>
    </source>
</evidence>
<dbReference type="SUPFAM" id="SSF160240">
    <property type="entry name" value="Cation efflux protein cytoplasmic domain-like"/>
    <property type="match status" value="1"/>
</dbReference>
<evidence type="ECO:0000313" key="13">
    <source>
        <dbReference type="Proteomes" id="UP000251800"/>
    </source>
</evidence>
<evidence type="ECO:0000256" key="3">
    <source>
        <dbReference type="ARBA" id="ARBA00022448"/>
    </source>
</evidence>
<evidence type="ECO:0000256" key="8">
    <source>
        <dbReference type="ARBA" id="ARBA00023136"/>
    </source>
</evidence>
<dbReference type="OrthoDB" id="9809646at2"/>
<feature type="transmembrane region" description="Helical" evidence="9">
    <location>
        <begin position="155"/>
        <end position="181"/>
    </location>
</feature>
<keyword evidence="5" id="KW-0864">Zinc transport</keyword>
<feature type="transmembrane region" description="Helical" evidence="9">
    <location>
        <begin position="122"/>
        <end position="143"/>
    </location>
</feature>
<keyword evidence="13" id="KW-1185">Reference proteome</keyword>
<feature type="domain" description="Cation efflux protein transmembrane" evidence="10">
    <location>
        <begin position="22"/>
        <end position="209"/>
    </location>
</feature>
<keyword evidence="8 9" id="KW-0472">Membrane</keyword>
<dbReference type="EMBL" id="QEQK01000004">
    <property type="protein sequence ID" value="PWN56920.1"/>
    <property type="molecule type" value="Genomic_DNA"/>
</dbReference>
<keyword evidence="7" id="KW-0406">Ion transport</keyword>
<comment type="similarity">
    <text evidence="2">Belongs to the cation diffusion facilitator (CDF) transporter (TC 2.A.4) family. SLC30A subfamily.</text>
</comment>
<organism evidence="12 13">
    <name type="scientific">Abyssibacter profundi</name>
    <dbReference type="NCBI Taxonomy" id="2182787"/>
    <lineage>
        <taxon>Bacteria</taxon>
        <taxon>Pseudomonadati</taxon>
        <taxon>Pseudomonadota</taxon>
        <taxon>Gammaproteobacteria</taxon>
        <taxon>Chromatiales</taxon>
        <taxon>Oceanococcaceae</taxon>
        <taxon>Abyssibacter</taxon>
    </lineage>
</organism>
<evidence type="ECO:0000256" key="5">
    <source>
        <dbReference type="ARBA" id="ARBA00022906"/>
    </source>
</evidence>
<dbReference type="Proteomes" id="UP000251800">
    <property type="component" value="Unassembled WGS sequence"/>
</dbReference>
<dbReference type="RefSeq" id="WP_109719519.1">
    <property type="nucleotide sequence ID" value="NZ_QEQK01000004.1"/>
</dbReference>
<feature type="transmembrane region" description="Helical" evidence="9">
    <location>
        <begin position="48"/>
        <end position="69"/>
    </location>
</feature>
<sequence>MGHAHHDHSHAETAAPTSGRVLWLGLLITAGFALVEALAGWWSSSLALMGDAGHMLTDASALGIGALAARFSRVGPNRRYSYGLKRAELVGALINVLFMYAVVGLIAVAALRRLNDPVAVDAITVVGIGLLGLLVNVIVAWLLHRGEQTLNTRGAMLHVMGDLLGSLAAVVAGLVILGTSWMPIDPILSLLVCALIVVSSTRLLLSALNVVMAAVPDGLDLDDITQAMEACDPAVHSIHHVHVWALSSSTTALSAHVEVDDLTRWPAIQTAIATCLERRFGIDHPTLQPELRSASAVCRPC</sequence>
<evidence type="ECO:0000313" key="12">
    <source>
        <dbReference type="EMBL" id="PWN56920.1"/>
    </source>
</evidence>
<dbReference type="InterPro" id="IPR036837">
    <property type="entry name" value="Cation_efflux_CTD_sf"/>
</dbReference>
<feature type="domain" description="Cation efflux protein cytoplasmic" evidence="11">
    <location>
        <begin position="216"/>
        <end position="290"/>
    </location>
</feature>
<feature type="transmembrane region" description="Helical" evidence="9">
    <location>
        <begin position="89"/>
        <end position="110"/>
    </location>
</feature>
<feature type="transmembrane region" description="Helical" evidence="9">
    <location>
        <begin position="21"/>
        <end position="42"/>
    </location>
</feature>
<dbReference type="NCBIfam" id="TIGR01297">
    <property type="entry name" value="CDF"/>
    <property type="match status" value="1"/>
</dbReference>
<evidence type="ECO:0000259" key="11">
    <source>
        <dbReference type="Pfam" id="PF16916"/>
    </source>
</evidence>
<dbReference type="GO" id="GO:0005385">
    <property type="term" value="F:zinc ion transmembrane transporter activity"/>
    <property type="evidence" value="ECO:0007669"/>
    <property type="project" value="TreeGrafter"/>
</dbReference>
<dbReference type="GO" id="GO:0005886">
    <property type="term" value="C:plasma membrane"/>
    <property type="evidence" value="ECO:0007669"/>
    <property type="project" value="TreeGrafter"/>
</dbReference>
<keyword evidence="6 9" id="KW-1133">Transmembrane helix</keyword>
<keyword evidence="5" id="KW-0862">Zinc</keyword>
<evidence type="ECO:0000256" key="4">
    <source>
        <dbReference type="ARBA" id="ARBA00022692"/>
    </source>
</evidence>
<dbReference type="InterPro" id="IPR058533">
    <property type="entry name" value="Cation_efflux_TM"/>
</dbReference>
<protein>
    <submittedName>
        <fullName evidence="12">Cation transporter</fullName>
    </submittedName>
</protein>
<evidence type="ECO:0000256" key="9">
    <source>
        <dbReference type="SAM" id="Phobius"/>
    </source>
</evidence>
<dbReference type="InterPro" id="IPR002524">
    <property type="entry name" value="Cation_efflux"/>
</dbReference>
<comment type="subcellular location">
    <subcellularLocation>
        <location evidence="1">Membrane</location>
        <topology evidence="1">Multi-pass membrane protein</topology>
    </subcellularLocation>
</comment>
<dbReference type="Pfam" id="PF01545">
    <property type="entry name" value="Cation_efflux"/>
    <property type="match status" value="1"/>
</dbReference>
<dbReference type="PANTHER" id="PTHR11562">
    <property type="entry name" value="CATION EFFLUX PROTEIN/ ZINC TRANSPORTER"/>
    <property type="match status" value="1"/>
</dbReference>
<name>A0A363UND3_9GAMM</name>
<evidence type="ECO:0000256" key="1">
    <source>
        <dbReference type="ARBA" id="ARBA00004141"/>
    </source>
</evidence>
<dbReference type="PANTHER" id="PTHR11562:SF17">
    <property type="entry name" value="RE54080P-RELATED"/>
    <property type="match status" value="1"/>
</dbReference>
<keyword evidence="4 9" id="KW-0812">Transmembrane</keyword>
<dbReference type="Gene3D" id="1.20.1510.10">
    <property type="entry name" value="Cation efflux protein transmembrane domain"/>
    <property type="match status" value="1"/>
</dbReference>
<dbReference type="InterPro" id="IPR027469">
    <property type="entry name" value="Cation_efflux_TMD_sf"/>
</dbReference>
<dbReference type="Pfam" id="PF16916">
    <property type="entry name" value="ZT_dimer"/>
    <property type="match status" value="1"/>
</dbReference>
<keyword evidence="3" id="KW-0813">Transport</keyword>
<proteinExistence type="inferred from homology"/>
<feature type="transmembrane region" description="Helical" evidence="9">
    <location>
        <begin position="187"/>
        <end position="205"/>
    </location>
</feature>
<dbReference type="AlphaFoldDB" id="A0A363UND3"/>
<dbReference type="SUPFAM" id="SSF161111">
    <property type="entry name" value="Cation efflux protein transmembrane domain-like"/>
    <property type="match status" value="1"/>
</dbReference>